<organism evidence="2 3">
    <name type="scientific">Streptomyces fumanus</name>
    <dbReference type="NCBI Taxonomy" id="67302"/>
    <lineage>
        <taxon>Bacteria</taxon>
        <taxon>Bacillati</taxon>
        <taxon>Actinomycetota</taxon>
        <taxon>Actinomycetes</taxon>
        <taxon>Kitasatosporales</taxon>
        <taxon>Streptomycetaceae</taxon>
        <taxon>Streptomyces</taxon>
    </lineage>
</organism>
<reference evidence="2" key="2">
    <citation type="submission" date="2020-09" db="EMBL/GenBank/DDBJ databases">
        <authorList>
            <person name="Sun Q."/>
            <person name="Ohkuma M."/>
        </authorList>
    </citation>
    <scope>NUCLEOTIDE SEQUENCE</scope>
    <source>
        <strain evidence="2">JCM 4477</strain>
    </source>
</reference>
<keyword evidence="3" id="KW-1185">Reference proteome</keyword>
<proteinExistence type="predicted"/>
<sequence>MRALLGGMQLTVMRVLPLAEPSSPDPQAETARASEQTLNAAKVRRNPVRDIDDPLGTGAVGAAHSSTGTTGPQDVTQNL</sequence>
<accession>A0A919E0I7</accession>
<dbReference type="Proteomes" id="UP000630718">
    <property type="component" value="Unassembled WGS sequence"/>
</dbReference>
<feature type="compositionally biased region" description="Polar residues" evidence="1">
    <location>
        <begin position="64"/>
        <end position="79"/>
    </location>
</feature>
<dbReference type="AlphaFoldDB" id="A0A919E0I7"/>
<dbReference type="EMBL" id="BNBI01000007">
    <property type="protein sequence ID" value="GHF06123.1"/>
    <property type="molecule type" value="Genomic_DNA"/>
</dbReference>
<name>A0A919E0I7_9ACTN</name>
<protein>
    <submittedName>
        <fullName evidence="2">Uncharacterized protein</fullName>
    </submittedName>
</protein>
<comment type="caution">
    <text evidence="2">The sequence shown here is derived from an EMBL/GenBank/DDBJ whole genome shotgun (WGS) entry which is preliminary data.</text>
</comment>
<reference evidence="2" key="1">
    <citation type="journal article" date="2014" name="Int. J. Syst. Evol. Microbiol.">
        <title>Complete genome sequence of Corynebacterium casei LMG S-19264T (=DSM 44701T), isolated from a smear-ripened cheese.</title>
        <authorList>
            <consortium name="US DOE Joint Genome Institute (JGI-PGF)"/>
            <person name="Walter F."/>
            <person name="Albersmeier A."/>
            <person name="Kalinowski J."/>
            <person name="Ruckert C."/>
        </authorList>
    </citation>
    <scope>NUCLEOTIDE SEQUENCE</scope>
    <source>
        <strain evidence="2">JCM 4477</strain>
    </source>
</reference>
<feature type="region of interest" description="Disordered" evidence="1">
    <location>
        <begin position="18"/>
        <end position="79"/>
    </location>
</feature>
<gene>
    <name evidence="2" type="ORF">GCM10018772_33800</name>
</gene>
<evidence type="ECO:0000256" key="1">
    <source>
        <dbReference type="SAM" id="MobiDB-lite"/>
    </source>
</evidence>
<evidence type="ECO:0000313" key="2">
    <source>
        <dbReference type="EMBL" id="GHF06123.1"/>
    </source>
</evidence>
<evidence type="ECO:0000313" key="3">
    <source>
        <dbReference type="Proteomes" id="UP000630718"/>
    </source>
</evidence>